<evidence type="ECO:0000313" key="7">
    <source>
        <dbReference type="Proteomes" id="UP001597237"/>
    </source>
</evidence>
<dbReference type="Pfam" id="PF12625">
    <property type="entry name" value="Arabinose_bd"/>
    <property type="match status" value="1"/>
</dbReference>
<name>A0ABW4N552_9CAUL</name>
<protein>
    <submittedName>
        <fullName evidence="6">AraC family transcriptional regulator ligand-binding domain-containing protein</fullName>
    </submittedName>
</protein>
<evidence type="ECO:0000256" key="1">
    <source>
        <dbReference type="ARBA" id="ARBA00023015"/>
    </source>
</evidence>
<dbReference type="InterPro" id="IPR018060">
    <property type="entry name" value="HTH_AraC"/>
</dbReference>
<dbReference type="Proteomes" id="UP001597237">
    <property type="component" value="Unassembled WGS sequence"/>
</dbReference>
<dbReference type="InterPro" id="IPR032687">
    <property type="entry name" value="AraC-type_N"/>
</dbReference>
<dbReference type="PROSITE" id="PS01124">
    <property type="entry name" value="HTH_ARAC_FAMILY_2"/>
    <property type="match status" value="1"/>
</dbReference>
<dbReference type="SMART" id="SM00342">
    <property type="entry name" value="HTH_ARAC"/>
    <property type="match status" value="1"/>
</dbReference>
<comment type="caution">
    <text evidence="6">The sequence shown here is derived from an EMBL/GenBank/DDBJ whole genome shotgun (WGS) entry which is preliminary data.</text>
</comment>
<dbReference type="EMBL" id="JBHUEY010000006">
    <property type="protein sequence ID" value="MFD1785252.1"/>
    <property type="molecule type" value="Genomic_DNA"/>
</dbReference>
<dbReference type="RefSeq" id="WP_377282204.1">
    <property type="nucleotide sequence ID" value="NZ_JBHRSI010000005.1"/>
</dbReference>
<keyword evidence="2" id="KW-0238">DNA-binding</keyword>
<sequence>MAEPTVSAGYPRAFLDFAVSRGADRRSLVERSGLAGVDLSDQDGRVPLARYVALIEAGIDLTREPALALHFGEAVRPEDVTIVALITMASETVADVFEQMGRYGRLMIDGGAGSSLPLGRLSEEPDGIWLVSTNPAFVGHPYLEQILLAQNFCGARRVMGRAADGMLIHCLQEAPSYAAEFERILGAPIVFGAGRHAVRLPEAVLSQKVPTANRYVFGLLSERAEALLASLEEARTARAEVERALARVLHTGQVGLDSVARQLGMSPKTLYRRLKAEGTSYARVLDDLRHRLAVAFLAEQKVSVSEAAYLTGFSEPAAFSRAFRRWTGARPGAARARGTP</sequence>
<proteinExistence type="predicted"/>
<feature type="coiled-coil region" evidence="4">
    <location>
        <begin position="224"/>
        <end position="251"/>
    </location>
</feature>
<accession>A0ABW4N552</accession>
<keyword evidence="4" id="KW-0175">Coiled coil</keyword>
<keyword evidence="7" id="KW-1185">Reference proteome</keyword>
<evidence type="ECO:0000313" key="6">
    <source>
        <dbReference type="EMBL" id="MFD1785252.1"/>
    </source>
</evidence>
<organism evidence="6 7">
    <name type="scientific">Phenylobacterium terrae</name>
    <dbReference type="NCBI Taxonomy" id="2665495"/>
    <lineage>
        <taxon>Bacteria</taxon>
        <taxon>Pseudomonadati</taxon>
        <taxon>Pseudomonadota</taxon>
        <taxon>Alphaproteobacteria</taxon>
        <taxon>Caulobacterales</taxon>
        <taxon>Caulobacteraceae</taxon>
        <taxon>Phenylobacterium</taxon>
    </lineage>
</organism>
<evidence type="ECO:0000259" key="5">
    <source>
        <dbReference type="PROSITE" id="PS01124"/>
    </source>
</evidence>
<evidence type="ECO:0000256" key="2">
    <source>
        <dbReference type="ARBA" id="ARBA00023125"/>
    </source>
</evidence>
<reference evidence="7" key="1">
    <citation type="journal article" date="2019" name="Int. J. Syst. Evol. Microbiol.">
        <title>The Global Catalogue of Microorganisms (GCM) 10K type strain sequencing project: providing services to taxonomists for standard genome sequencing and annotation.</title>
        <authorList>
            <consortium name="The Broad Institute Genomics Platform"/>
            <consortium name="The Broad Institute Genome Sequencing Center for Infectious Disease"/>
            <person name="Wu L."/>
            <person name="Ma J."/>
        </authorList>
    </citation>
    <scope>NUCLEOTIDE SEQUENCE [LARGE SCALE GENOMIC DNA]</scope>
    <source>
        <strain evidence="7">DFY28</strain>
    </source>
</reference>
<gene>
    <name evidence="6" type="ORF">ACFSC0_17760</name>
</gene>
<dbReference type="PANTHER" id="PTHR47894">
    <property type="entry name" value="HTH-TYPE TRANSCRIPTIONAL REGULATOR GADX"/>
    <property type="match status" value="1"/>
</dbReference>
<dbReference type="InterPro" id="IPR009057">
    <property type="entry name" value="Homeodomain-like_sf"/>
</dbReference>
<dbReference type="SUPFAM" id="SSF46689">
    <property type="entry name" value="Homeodomain-like"/>
    <property type="match status" value="1"/>
</dbReference>
<keyword evidence="1" id="KW-0805">Transcription regulation</keyword>
<dbReference type="Pfam" id="PF12833">
    <property type="entry name" value="HTH_18"/>
    <property type="match status" value="1"/>
</dbReference>
<feature type="domain" description="HTH araC/xylS-type" evidence="5">
    <location>
        <begin position="235"/>
        <end position="337"/>
    </location>
</feature>
<evidence type="ECO:0000256" key="3">
    <source>
        <dbReference type="ARBA" id="ARBA00023163"/>
    </source>
</evidence>
<keyword evidence="3" id="KW-0804">Transcription</keyword>
<evidence type="ECO:0000256" key="4">
    <source>
        <dbReference type="SAM" id="Coils"/>
    </source>
</evidence>
<dbReference type="Gene3D" id="1.10.10.60">
    <property type="entry name" value="Homeodomain-like"/>
    <property type="match status" value="1"/>
</dbReference>
<dbReference type="PANTHER" id="PTHR47894:SF1">
    <property type="entry name" value="HTH-TYPE TRANSCRIPTIONAL REGULATOR VQSM"/>
    <property type="match status" value="1"/>
</dbReference>